<dbReference type="EMBL" id="CATQJL010000316">
    <property type="protein sequence ID" value="CAJ0606190.1"/>
    <property type="molecule type" value="Genomic_DNA"/>
</dbReference>
<reference evidence="4" key="1">
    <citation type="submission" date="2023-07" db="EMBL/GenBank/DDBJ databases">
        <authorList>
            <consortium name="CYATHOMIX"/>
        </authorList>
    </citation>
    <scope>NUCLEOTIDE SEQUENCE</scope>
    <source>
        <strain evidence="4">N/A</strain>
    </source>
</reference>
<evidence type="ECO:0000313" key="4">
    <source>
        <dbReference type="EMBL" id="CAJ0606190.1"/>
    </source>
</evidence>
<dbReference type="PANTHER" id="PTHR21432:SF13">
    <property type="entry name" value="ACETYL-COA HYDROLASE"/>
    <property type="match status" value="1"/>
</dbReference>
<gene>
    <name evidence="4" type="ORF">CYNAS_LOCUS18173</name>
</gene>
<sequence length="418" mass="45401">MRWNALLQRSIAPLSSRLSSPIVGKSPKKVTADEAVSQIKSNSTLYVHTQASTPTELLTSLCNRVENHQLSGLCVYHTLLGGEIPWSNEKFFGKIRSNSFFLDNTIRRLVNNGHADYIPMFLSDIPKYFRNGTLPLDFALISTTPPDRLGYCSIGVNVDTSLGPIESAKKIIAVTNKRMPRTFGITSIHQSHIDSIVEVDRDIYGTSEEASITEVKNKIGRLIADNLVEDGATLQLGIGAIPDSTLAAMKHHKNLGIHTELVGNGVVDLIERGVIDNSKKSVMPGKIVTSFAFGPKKFYDFVDNNPMFHFTCCSWTNDLDVIRANSKMTCVNSGIEIDLTGQVVSDSIGTTFYSGFGGQLDFMTAATTTNDGLGKAIIAITSRTNRGKSKITSTLAKGAGVVTTRGHVRLLTQTSGNN</sequence>
<dbReference type="Gene3D" id="3.40.1080.10">
    <property type="entry name" value="Glutaconate Coenzyme A-transferase"/>
    <property type="match status" value="1"/>
</dbReference>
<protein>
    <recommendedName>
        <fullName evidence="6">Acetyl-CoA hydrolase</fullName>
    </recommendedName>
</protein>
<dbReference type="InterPro" id="IPR003702">
    <property type="entry name" value="ActCoA_hydro_N"/>
</dbReference>
<evidence type="ECO:0000259" key="3">
    <source>
        <dbReference type="Pfam" id="PF13336"/>
    </source>
</evidence>
<feature type="domain" description="Acetyl-CoA hydrolase/transferase N-terminal" evidence="2">
    <location>
        <begin position="31"/>
        <end position="200"/>
    </location>
</feature>
<dbReference type="InterPro" id="IPR037171">
    <property type="entry name" value="NagB/RpiA_transferase-like"/>
</dbReference>
<dbReference type="InterPro" id="IPR038460">
    <property type="entry name" value="AcetylCoA_hyd_C_sf"/>
</dbReference>
<dbReference type="AlphaFoldDB" id="A0AA36H8N5"/>
<proteinExistence type="inferred from homology"/>
<feature type="domain" description="Acetyl-CoA hydrolase/transferase C-terminal" evidence="3">
    <location>
        <begin position="294"/>
        <end position="410"/>
    </location>
</feature>
<evidence type="ECO:0000259" key="2">
    <source>
        <dbReference type="Pfam" id="PF02550"/>
    </source>
</evidence>
<dbReference type="GO" id="GO:0008775">
    <property type="term" value="F:acetate CoA-transferase activity"/>
    <property type="evidence" value="ECO:0007669"/>
    <property type="project" value="InterPro"/>
</dbReference>
<dbReference type="Gene3D" id="3.30.750.70">
    <property type="entry name" value="4-hydroxybutyrate coenzyme like domains"/>
    <property type="match status" value="1"/>
</dbReference>
<organism evidence="4 5">
    <name type="scientific">Cylicocyclus nassatus</name>
    <name type="common">Nematode worm</name>
    <dbReference type="NCBI Taxonomy" id="53992"/>
    <lineage>
        <taxon>Eukaryota</taxon>
        <taxon>Metazoa</taxon>
        <taxon>Ecdysozoa</taxon>
        <taxon>Nematoda</taxon>
        <taxon>Chromadorea</taxon>
        <taxon>Rhabditida</taxon>
        <taxon>Rhabditina</taxon>
        <taxon>Rhabditomorpha</taxon>
        <taxon>Strongyloidea</taxon>
        <taxon>Strongylidae</taxon>
        <taxon>Cylicocyclus</taxon>
    </lineage>
</organism>
<evidence type="ECO:0008006" key="6">
    <source>
        <dbReference type="Google" id="ProtNLM"/>
    </source>
</evidence>
<dbReference type="Pfam" id="PF13336">
    <property type="entry name" value="AcetylCoA_hyd_C"/>
    <property type="match status" value="1"/>
</dbReference>
<dbReference type="InterPro" id="IPR046433">
    <property type="entry name" value="ActCoA_hydro"/>
</dbReference>
<keyword evidence="5" id="KW-1185">Reference proteome</keyword>
<comment type="similarity">
    <text evidence="1">Belongs to the acetyl-CoA hydrolase/transferase family.</text>
</comment>
<dbReference type="InterPro" id="IPR026888">
    <property type="entry name" value="AcetylCoA_hyd_C"/>
</dbReference>
<dbReference type="SUPFAM" id="SSF100950">
    <property type="entry name" value="NagB/RpiA/CoA transferase-like"/>
    <property type="match status" value="2"/>
</dbReference>
<comment type="caution">
    <text evidence="4">The sequence shown here is derived from an EMBL/GenBank/DDBJ whole genome shotgun (WGS) entry which is preliminary data.</text>
</comment>
<dbReference type="Proteomes" id="UP001176961">
    <property type="component" value="Unassembled WGS sequence"/>
</dbReference>
<dbReference type="Gene3D" id="3.40.1080.20">
    <property type="entry name" value="Acetyl-CoA hydrolase/transferase C-terminal domain"/>
    <property type="match status" value="1"/>
</dbReference>
<evidence type="ECO:0000256" key="1">
    <source>
        <dbReference type="ARBA" id="ARBA00009632"/>
    </source>
</evidence>
<dbReference type="GO" id="GO:0006083">
    <property type="term" value="P:acetate metabolic process"/>
    <property type="evidence" value="ECO:0007669"/>
    <property type="project" value="InterPro"/>
</dbReference>
<dbReference type="Pfam" id="PF02550">
    <property type="entry name" value="AcetylCoA_hydro"/>
    <property type="match status" value="1"/>
</dbReference>
<dbReference type="PANTHER" id="PTHR21432">
    <property type="entry name" value="ACETYL-COA HYDROLASE-RELATED"/>
    <property type="match status" value="1"/>
</dbReference>
<accession>A0AA36H8N5</accession>
<name>A0AA36H8N5_CYLNA</name>
<dbReference type="GO" id="GO:0005739">
    <property type="term" value="C:mitochondrion"/>
    <property type="evidence" value="ECO:0007669"/>
    <property type="project" value="TreeGrafter"/>
</dbReference>
<evidence type="ECO:0000313" key="5">
    <source>
        <dbReference type="Proteomes" id="UP001176961"/>
    </source>
</evidence>